<organism evidence="1 2">
    <name type="scientific">Streptomyces ruber</name>
    <dbReference type="NCBI Taxonomy" id="83378"/>
    <lineage>
        <taxon>Bacteria</taxon>
        <taxon>Bacillati</taxon>
        <taxon>Actinomycetota</taxon>
        <taxon>Actinomycetes</taxon>
        <taxon>Kitasatosporales</taxon>
        <taxon>Streptomycetaceae</taxon>
        <taxon>Streptomyces</taxon>
    </lineage>
</organism>
<gene>
    <name evidence="1" type="ORF">GCM10010145_46780</name>
</gene>
<dbReference type="EMBL" id="BMQK01000012">
    <property type="protein sequence ID" value="GGQ71881.1"/>
    <property type="molecule type" value="Genomic_DNA"/>
</dbReference>
<protein>
    <submittedName>
        <fullName evidence="1">Uncharacterized protein</fullName>
    </submittedName>
</protein>
<evidence type="ECO:0000313" key="2">
    <source>
        <dbReference type="Proteomes" id="UP000620156"/>
    </source>
</evidence>
<accession>A0A918BJS9</accession>
<comment type="caution">
    <text evidence="1">The sequence shown here is derived from an EMBL/GenBank/DDBJ whole genome shotgun (WGS) entry which is preliminary data.</text>
</comment>
<dbReference type="Proteomes" id="UP000620156">
    <property type="component" value="Unassembled WGS sequence"/>
</dbReference>
<sequence>MAESARLGLGLLLAAPPWSTELPQKESKLYLDQFRDWKMWAAAKREWSAAEKEFLGFDGTLPKVPVPTLLIAAGHTHATDRISSDLHEELVSVAPLGSVKVIADAKHTELLVKQKTATQAVSYAREFLHEMGEGELER</sequence>
<proteinExistence type="predicted"/>
<reference evidence="1" key="2">
    <citation type="submission" date="2020-09" db="EMBL/GenBank/DDBJ databases">
        <authorList>
            <person name="Sun Q."/>
            <person name="Ohkuma M."/>
        </authorList>
    </citation>
    <scope>NUCLEOTIDE SEQUENCE</scope>
    <source>
        <strain evidence="1">JCM 3131</strain>
    </source>
</reference>
<dbReference type="Gene3D" id="3.40.50.1820">
    <property type="entry name" value="alpha/beta hydrolase"/>
    <property type="match status" value="1"/>
</dbReference>
<keyword evidence="2" id="KW-1185">Reference proteome</keyword>
<dbReference type="AlphaFoldDB" id="A0A918BJS9"/>
<reference evidence="1" key="1">
    <citation type="journal article" date="2014" name="Int. J. Syst. Evol. Microbiol.">
        <title>Complete genome sequence of Corynebacterium casei LMG S-19264T (=DSM 44701T), isolated from a smear-ripened cheese.</title>
        <authorList>
            <consortium name="US DOE Joint Genome Institute (JGI-PGF)"/>
            <person name="Walter F."/>
            <person name="Albersmeier A."/>
            <person name="Kalinowski J."/>
            <person name="Ruckert C."/>
        </authorList>
    </citation>
    <scope>NUCLEOTIDE SEQUENCE</scope>
    <source>
        <strain evidence="1">JCM 3131</strain>
    </source>
</reference>
<name>A0A918BJS9_9ACTN</name>
<evidence type="ECO:0000313" key="1">
    <source>
        <dbReference type="EMBL" id="GGQ71881.1"/>
    </source>
</evidence>
<dbReference type="InterPro" id="IPR029058">
    <property type="entry name" value="AB_hydrolase_fold"/>
</dbReference>